<keyword evidence="1" id="KW-0472">Membrane</keyword>
<gene>
    <name evidence="2" type="ORF">EHQ64_17990</name>
</gene>
<sequence>MQSSSKHRYKITILLSITLSVFLSDFLLFRYSFWELPNESSWGADFFYNFLNEVKVHERSQKKKFRVVAIGSSVAGYSFNPQGVEEELRKITNKDVEVILLSYAGMPPLDAYLMRKKILSLSPDLVVYPINFVDWRLYRAYVLDPKNGKNETMEEGKLILDALDLRDAPQSKVIFPFETFLEFWDLLGFNKNAEYLTASLFGFYQYKEIYWKITSALWEHRFGRNTKYGEYNGVQIPERVTFRGWTGKSFSFLPRSYMAKKGFYIQVVEEILREGKLIVSLRNSSGKTQDIEFSSPGWKKIVLNPAFLDLPNKNNDHPEMVQAELSQTWVPYFAGPEHKDWSRDELGVRLQQIFGMEDELPSLDRQPVREERIEDLRYSKMSEKEYEEYFYFRMLTDLKKRPGLGYIQVLADSKKRIAKEKFHPALHFRYMKQLIGYFKEKDLPVLLINNPENPITLSWYEGSDWYKDHISYLKDITGAGNHFVDFSRELPSQDFWDFHHLTFQGSKKMNSKYAVAISKFVE</sequence>
<dbReference type="EMBL" id="RQGF01000035">
    <property type="protein sequence ID" value="TGL58929.1"/>
    <property type="molecule type" value="Genomic_DNA"/>
</dbReference>
<accession>A0A4R9JZV5</accession>
<keyword evidence="1" id="KW-0812">Transmembrane</keyword>
<reference evidence="2" key="1">
    <citation type="journal article" date="2019" name="PLoS Negl. Trop. Dis.">
        <title>Revisiting the worldwide diversity of Leptospira species in the environment.</title>
        <authorList>
            <person name="Vincent A.T."/>
            <person name="Schiettekatte O."/>
            <person name="Bourhy P."/>
            <person name="Veyrier F.J."/>
            <person name="Picardeau M."/>
        </authorList>
    </citation>
    <scope>NUCLEOTIDE SEQUENCE [LARGE SCALE GENOMIC DNA]</scope>
    <source>
        <strain evidence="2">201702455</strain>
    </source>
</reference>
<evidence type="ECO:0000313" key="2">
    <source>
        <dbReference type="EMBL" id="TGL58929.1"/>
    </source>
</evidence>
<evidence type="ECO:0000313" key="3">
    <source>
        <dbReference type="Proteomes" id="UP000297762"/>
    </source>
</evidence>
<organism evidence="2 3">
    <name type="scientific">Leptospira sarikeiensis</name>
    <dbReference type="NCBI Taxonomy" id="2484943"/>
    <lineage>
        <taxon>Bacteria</taxon>
        <taxon>Pseudomonadati</taxon>
        <taxon>Spirochaetota</taxon>
        <taxon>Spirochaetia</taxon>
        <taxon>Leptospirales</taxon>
        <taxon>Leptospiraceae</taxon>
        <taxon>Leptospira</taxon>
    </lineage>
</organism>
<evidence type="ECO:0000256" key="1">
    <source>
        <dbReference type="SAM" id="Phobius"/>
    </source>
</evidence>
<protein>
    <submittedName>
        <fullName evidence="2">Uncharacterized protein</fullName>
    </submittedName>
</protein>
<name>A0A4R9JZV5_9LEPT</name>
<dbReference type="Proteomes" id="UP000297762">
    <property type="component" value="Unassembled WGS sequence"/>
</dbReference>
<keyword evidence="3" id="KW-1185">Reference proteome</keyword>
<dbReference type="RefSeq" id="WP_135651174.1">
    <property type="nucleotide sequence ID" value="NZ_RQGF01000035.1"/>
</dbReference>
<proteinExistence type="predicted"/>
<feature type="transmembrane region" description="Helical" evidence="1">
    <location>
        <begin position="12"/>
        <end position="31"/>
    </location>
</feature>
<dbReference type="OrthoDB" id="335095at2"/>
<keyword evidence="1" id="KW-1133">Transmembrane helix</keyword>
<dbReference type="AlphaFoldDB" id="A0A4R9JZV5"/>
<comment type="caution">
    <text evidence="2">The sequence shown here is derived from an EMBL/GenBank/DDBJ whole genome shotgun (WGS) entry which is preliminary data.</text>
</comment>